<comment type="caution">
    <text evidence="1">The sequence shown here is derived from an EMBL/GenBank/DDBJ whole genome shotgun (WGS) entry which is preliminary data.</text>
</comment>
<protein>
    <submittedName>
        <fullName evidence="1">Uncharacterized protein</fullName>
    </submittedName>
</protein>
<keyword evidence="2" id="KW-1185">Reference proteome</keyword>
<proteinExistence type="predicted"/>
<organism evidence="1 2">
    <name type="scientific">Anabaena azotica FACHB-119</name>
    <dbReference type="NCBI Taxonomy" id="947527"/>
    <lineage>
        <taxon>Bacteria</taxon>
        <taxon>Bacillati</taxon>
        <taxon>Cyanobacteriota</taxon>
        <taxon>Cyanophyceae</taxon>
        <taxon>Nostocales</taxon>
        <taxon>Nostocaceae</taxon>
        <taxon>Anabaena</taxon>
        <taxon>Anabaena azotica</taxon>
    </lineage>
</organism>
<accession>A0ABR8DA88</accession>
<dbReference type="Proteomes" id="UP000661112">
    <property type="component" value="Unassembled WGS sequence"/>
</dbReference>
<dbReference type="EMBL" id="JACJSG010000041">
    <property type="protein sequence ID" value="MBD2503832.1"/>
    <property type="molecule type" value="Genomic_DNA"/>
</dbReference>
<name>A0ABR8DA88_9NOST</name>
<reference evidence="1 2" key="1">
    <citation type="journal article" date="2020" name="ISME J.">
        <title>Comparative genomics reveals insights into cyanobacterial evolution and habitat adaptation.</title>
        <authorList>
            <person name="Chen M.Y."/>
            <person name="Teng W.K."/>
            <person name="Zhao L."/>
            <person name="Hu C.X."/>
            <person name="Zhou Y.K."/>
            <person name="Han B.P."/>
            <person name="Song L.R."/>
            <person name="Shu W.S."/>
        </authorList>
    </citation>
    <scope>NUCLEOTIDE SEQUENCE [LARGE SCALE GENOMIC DNA]</scope>
    <source>
        <strain evidence="1 2">FACHB-119</strain>
    </source>
</reference>
<gene>
    <name evidence="1" type="ORF">H6G83_25025</name>
</gene>
<sequence length="87" mass="9508">MVGDKEVPKYAFHQLVWCFTKNLTDNCSLFAVKRGDTPFHVLIYADIGTLGLEESISFAESSVGGESSPVGGFPAVGNWRTRRGFPP</sequence>
<evidence type="ECO:0000313" key="2">
    <source>
        <dbReference type="Proteomes" id="UP000661112"/>
    </source>
</evidence>
<evidence type="ECO:0000313" key="1">
    <source>
        <dbReference type="EMBL" id="MBD2503832.1"/>
    </source>
</evidence>